<sequence>MLLAAYFLNRSRPEPFVYKGEKHTGVSFVAPRNPLEQSSFENVKRVNAEWVSFMPYGFVGSEDTELHFVREGAEDSERHQWWGERPDGVKKCLELARKSGFKVMMKPHIWVQRGTYTGDFTLETEEEWNAFERTFAEYILQYARIAEVFHVEVFCIATEMESMVRERPDFFPALIRAVKKVYKGKLTYAENWDCFEEVPFWNQLDFVGIDGYFPLSDEKHPDYEELKKGWRKHLKQMDRFAAEVQKPILFTEYGYRSCDFSTEKPWETDYSLPDNEALQASAYRSLYEEVWQKPWFAGGYLWKWFPDKPQDRPSRDKFCPQHKQAEKVITEYYAKNASELE</sequence>
<dbReference type="CDD" id="cd19608">
    <property type="entry name" value="GH113_mannanase-like"/>
    <property type="match status" value="1"/>
</dbReference>
<proteinExistence type="predicted"/>
<dbReference type="EMBL" id="LGTQ01000005">
    <property type="protein sequence ID" value="KPM50080.1"/>
    <property type="molecule type" value="Genomic_DNA"/>
</dbReference>
<name>A0A0P7BRU4_9BACT</name>
<organism evidence="1 2">
    <name type="scientific">Jiulongibacter sediminis</name>
    <dbReference type="NCBI Taxonomy" id="1605367"/>
    <lineage>
        <taxon>Bacteria</taxon>
        <taxon>Pseudomonadati</taxon>
        <taxon>Bacteroidota</taxon>
        <taxon>Cytophagia</taxon>
        <taxon>Cytophagales</taxon>
        <taxon>Leadbetterellaceae</taxon>
        <taxon>Jiulongibacter</taxon>
    </lineage>
</organism>
<dbReference type="PATRIC" id="fig|1605367.3.peg.1415"/>
<evidence type="ECO:0000313" key="2">
    <source>
        <dbReference type="Proteomes" id="UP000050454"/>
    </source>
</evidence>
<reference evidence="1 2" key="1">
    <citation type="submission" date="2015-07" db="EMBL/GenBank/DDBJ databases">
        <title>The draft genome sequence of Leadbetterella sp. JN14-9.</title>
        <authorList>
            <person name="Liu Y."/>
            <person name="Du J."/>
            <person name="Shao Z."/>
        </authorList>
    </citation>
    <scope>NUCLEOTIDE SEQUENCE [LARGE SCALE GENOMIC DNA]</scope>
    <source>
        <strain evidence="1 2">JN14-9</strain>
    </source>
</reference>
<dbReference type="Proteomes" id="UP000050454">
    <property type="component" value="Unassembled WGS sequence"/>
</dbReference>
<evidence type="ECO:0008006" key="3">
    <source>
        <dbReference type="Google" id="ProtNLM"/>
    </source>
</evidence>
<dbReference type="STRING" id="1605367.AFM12_00450"/>
<dbReference type="Pfam" id="PF22612">
    <property type="entry name" value="GH113"/>
    <property type="match status" value="1"/>
</dbReference>
<comment type="caution">
    <text evidence="1">The sequence shown here is derived from an EMBL/GenBank/DDBJ whole genome shotgun (WGS) entry which is preliminary data.</text>
</comment>
<accession>A0A0P7BRU4</accession>
<keyword evidence="2" id="KW-1185">Reference proteome</keyword>
<dbReference type="AlphaFoldDB" id="A0A0P7BRU4"/>
<dbReference type="Gene3D" id="3.20.20.80">
    <property type="entry name" value="Glycosidases"/>
    <property type="match status" value="1"/>
</dbReference>
<protein>
    <recommendedName>
        <fullName evidence="3">Glycoside hydrolase</fullName>
    </recommendedName>
</protein>
<dbReference type="InterPro" id="IPR055151">
    <property type="entry name" value="GH113"/>
</dbReference>
<dbReference type="InterPro" id="IPR017853">
    <property type="entry name" value="GH"/>
</dbReference>
<dbReference type="SUPFAM" id="SSF51445">
    <property type="entry name" value="(Trans)glycosidases"/>
    <property type="match status" value="1"/>
</dbReference>
<evidence type="ECO:0000313" key="1">
    <source>
        <dbReference type="EMBL" id="KPM50080.1"/>
    </source>
</evidence>
<gene>
    <name evidence="1" type="ORF">AFM12_00450</name>
</gene>